<evidence type="ECO:0000259" key="1">
    <source>
        <dbReference type="PROSITE" id="PS50280"/>
    </source>
</evidence>
<proteinExistence type="predicted"/>
<evidence type="ECO:0000313" key="2">
    <source>
        <dbReference type="EMBL" id="PIR74521.1"/>
    </source>
</evidence>
<dbReference type="Pfam" id="PF00856">
    <property type="entry name" value="SET"/>
    <property type="match status" value="1"/>
</dbReference>
<comment type="caution">
    <text evidence="2">The sequence shown here is derived from an EMBL/GenBank/DDBJ whole genome shotgun (WGS) entry which is preliminary data.</text>
</comment>
<dbReference type="Gene3D" id="2.170.270.10">
    <property type="entry name" value="SET domain"/>
    <property type="match status" value="1"/>
</dbReference>
<name>A0A2H0TQU4_9BACT</name>
<accession>A0A2H0TQU4</accession>
<protein>
    <recommendedName>
        <fullName evidence="1">SET domain-containing protein</fullName>
    </recommendedName>
</protein>
<dbReference type="InterPro" id="IPR001214">
    <property type="entry name" value="SET_dom"/>
</dbReference>
<reference evidence="3" key="1">
    <citation type="submission" date="2017-09" db="EMBL/GenBank/DDBJ databases">
        <title>Depth-based differentiation of microbial function through sediment-hosted aquifers and enrichment of novel symbionts in the deep terrestrial subsurface.</title>
        <authorList>
            <person name="Probst A.J."/>
            <person name="Ladd B."/>
            <person name="Jarett J.K."/>
            <person name="Geller-Mcgrath D.E."/>
            <person name="Sieber C.M.K."/>
            <person name="Emerson J.B."/>
            <person name="Anantharaman K."/>
            <person name="Thomas B.C."/>
            <person name="Malmstrom R."/>
            <person name="Stieglmeier M."/>
            <person name="Klingl A."/>
            <person name="Woyke T."/>
            <person name="Ryan C.M."/>
            <person name="Banfield J.F."/>
        </authorList>
    </citation>
    <scope>NUCLEOTIDE SEQUENCE [LARGE SCALE GENOMIC DNA]</scope>
</reference>
<dbReference type="Proteomes" id="UP000230154">
    <property type="component" value="Unassembled WGS sequence"/>
</dbReference>
<dbReference type="SUPFAM" id="SSF82199">
    <property type="entry name" value="SET domain"/>
    <property type="match status" value="1"/>
</dbReference>
<dbReference type="InterPro" id="IPR046341">
    <property type="entry name" value="SET_dom_sf"/>
</dbReference>
<dbReference type="EMBL" id="PFCB01000018">
    <property type="protein sequence ID" value="PIR74521.1"/>
    <property type="molecule type" value="Genomic_DNA"/>
</dbReference>
<dbReference type="AlphaFoldDB" id="A0A2H0TQU4"/>
<feature type="domain" description="SET" evidence="1">
    <location>
        <begin position="1"/>
        <end position="108"/>
    </location>
</feature>
<dbReference type="PROSITE" id="PS50280">
    <property type="entry name" value="SET"/>
    <property type="match status" value="1"/>
</dbReference>
<gene>
    <name evidence="2" type="ORF">COU35_02025</name>
</gene>
<sequence>MNDVSVGKGTMTGKGVYANRDFKKGEVVMEYNVIPLSEEEYDELPESEKMFTHSHWGQIYLYLEPDRYVNHADDPNTYQDLKNKRDLAKRDIHKGEAITCDAGKDDIE</sequence>
<evidence type="ECO:0000313" key="3">
    <source>
        <dbReference type="Proteomes" id="UP000230154"/>
    </source>
</evidence>
<organism evidence="2 3">
    <name type="scientific">Candidatus Magasanikbacteria bacterium CG10_big_fil_rev_8_21_14_0_10_47_10</name>
    <dbReference type="NCBI Taxonomy" id="1974652"/>
    <lineage>
        <taxon>Bacteria</taxon>
        <taxon>Candidatus Magasanikiibacteriota</taxon>
    </lineage>
</organism>